<name>A0ABS7PV49_9SPHN</name>
<keyword evidence="20" id="KW-1185">Reference proteome</keyword>
<evidence type="ECO:0000256" key="8">
    <source>
        <dbReference type="ARBA" id="ARBA00023004"/>
    </source>
</evidence>
<reference evidence="19 20" key="1">
    <citation type="submission" date="2021-08" db="EMBL/GenBank/DDBJ databases">
        <authorList>
            <person name="Tuo L."/>
        </authorList>
    </citation>
    <scope>NUCLEOTIDE SEQUENCE [LARGE SCALE GENOMIC DNA]</scope>
    <source>
        <strain evidence="19 20">JCM 31229</strain>
    </source>
</reference>
<dbReference type="RefSeq" id="WP_222992333.1">
    <property type="nucleotide sequence ID" value="NZ_JAINVV010000011.1"/>
</dbReference>
<dbReference type="Gene3D" id="2.170.130.10">
    <property type="entry name" value="TonB-dependent receptor, plug domain"/>
    <property type="match status" value="1"/>
</dbReference>
<keyword evidence="13 14" id="KW-0998">Cell outer membrane</keyword>
<dbReference type="InterPro" id="IPR036942">
    <property type="entry name" value="Beta-barrel_TonB_sf"/>
</dbReference>
<comment type="caution">
    <text evidence="19">The sequence shown here is derived from an EMBL/GenBank/DDBJ whole genome shotgun (WGS) entry which is preliminary data.</text>
</comment>
<evidence type="ECO:0000256" key="7">
    <source>
        <dbReference type="ARBA" id="ARBA00022729"/>
    </source>
</evidence>
<dbReference type="Proteomes" id="UP000706039">
    <property type="component" value="Unassembled WGS sequence"/>
</dbReference>
<evidence type="ECO:0000256" key="13">
    <source>
        <dbReference type="ARBA" id="ARBA00023237"/>
    </source>
</evidence>
<dbReference type="Pfam" id="PF00593">
    <property type="entry name" value="TonB_dep_Rec_b-barrel"/>
    <property type="match status" value="1"/>
</dbReference>
<proteinExistence type="inferred from homology"/>
<comment type="similarity">
    <text evidence="2 14 15">Belongs to the TonB-dependent receptor family.</text>
</comment>
<gene>
    <name evidence="19" type="ORF">K7G82_23235</name>
</gene>
<keyword evidence="9" id="KW-0406">Ion transport</keyword>
<keyword evidence="4 14" id="KW-1134">Transmembrane beta strand</keyword>
<keyword evidence="10 15" id="KW-0798">TonB box</keyword>
<keyword evidence="12 19" id="KW-0675">Receptor</keyword>
<feature type="chain" id="PRO_5046151213" evidence="16">
    <location>
        <begin position="32"/>
        <end position="770"/>
    </location>
</feature>
<evidence type="ECO:0000313" key="20">
    <source>
        <dbReference type="Proteomes" id="UP000706039"/>
    </source>
</evidence>
<dbReference type="Gene3D" id="2.40.170.20">
    <property type="entry name" value="TonB-dependent receptor, beta-barrel domain"/>
    <property type="match status" value="1"/>
</dbReference>
<accession>A0ABS7PV49</accession>
<keyword evidence="11 14" id="KW-0472">Membrane</keyword>
<dbReference type="InterPro" id="IPR000531">
    <property type="entry name" value="Beta-barrel_TonB"/>
</dbReference>
<dbReference type="CDD" id="cd01347">
    <property type="entry name" value="ligand_gated_channel"/>
    <property type="match status" value="1"/>
</dbReference>
<keyword evidence="7 16" id="KW-0732">Signal</keyword>
<comment type="subcellular location">
    <subcellularLocation>
        <location evidence="1 14">Cell outer membrane</location>
        <topology evidence="1 14">Multi-pass membrane protein</topology>
    </subcellularLocation>
</comment>
<organism evidence="19 20">
    <name type="scientific">Sphingomonas colocasiae</name>
    <dbReference type="NCBI Taxonomy" id="1848973"/>
    <lineage>
        <taxon>Bacteria</taxon>
        <taxon>Pseudomonadati</taxon>
        <taxon>Pseudomonadota</taxon>
        <taxon>Alphaproteobacteria</taxon>
        <taxon>Sphingomonadales</taxon>
        <taxon>Sphingomonadaceae</taxon>
        <taxon>Sphingomonas</taxon>
    </lineage>
</organism>
<evidence type="ECO:0000256" key="1">
    <source>
        <dbReference type="ARBA" id="ARBA00004571"/>
    </source>
</evidence>
<evidence type="ECO:0000256" key="9">
    <source>
        <dbReference type="ARBA" id="ARBA00023065"/>
    </source>
</evidence>
<dbReference type="PANTHER" id="PTHR32552:SF68">
    <property type="entry name" value="FERRICHROME OUTER MEMBRANE TRANSPORTER_PHAGE RECEPTOR"/>
    <property type="match status" value="1"/>
</dbReference>
<feature type="domain" description="TonB-dependent receptor-like beta-barrel" evidence="17">
    <location>
        <begin position="246"/>
        <end position="739"/>
    </location>
</feature>
<evidence type="ECO:0000256" key="16">
    <source>
        <dbReference type="SAM" id="SignalP"/>
    </source>
</evidence>
<evidence type="ECO:0000256" key="6">
    <source>
        <dbReference type="ARBA" id="ARBA00022692"/>
    </source>
</evidence>
<evidence type="ECO:0000256" key="10">
    <source>
        <dbReference type="ARBA" id="ARBA00023077"/>
    </source>
</evidence>
<dbReference type="InterPro" id="IPR039426">
    <property type="entry name" value="TonB-dep_rcpt-like"/>
</dbReference>
<evidence type="ECO:0000256" key="3">
    <source>
        <dbReference type="ARBA" id="ARBA00022448"/>
    </source>
</evidence>
<dbReference type="NCBIfam" id="TIGR01783">
    <property type="entry name" value="TonB-siderophor"/>
    <property type="match status" value="1"/>
</dbReference>
<evidence type="ECO:0000256" key="5">
    <source>
        <dbReference type="ARBA" id="ARBA00022496"/>
    </source>
</evidence>
<evidence type="ECO:0000256" key="14">
    <source>
        <dbReference type="PROSITE-ProRule" id="PRU01360"/>
    </source>
</evidence>
<dbReference type="Pfam" id="PF07715">
    <property type="entry name" value="Plug"/>
    <property type="match status" value="1"/>
</dbReference>
<dbReference type="PROSITE" id="PS52016">
    <property type="entry name" value="TONB_DEPENDENT_REC_3"/>
    <property type="match status" value="1"/>
</dbReference>
<evidence type="ECO:0000259" key="17">
    <source>
        <dbReference type="Pfam" id="PF00593"/>
    </source>
</evidence>
<keyword evidence="3 14" id="KW-0813">Transport</keyword>
<evidence type="ECO:0000256" key="15">
    <source>
        <dbReference type="RuleBase" id="RU003357"/>
    </source>
</evidence>
<dbReference type="InterPro" id="IPR010105">
    <property type="entry name" value="TonB_sidphr_rcpt"/>
</dbReference>
<evidence type="ECO:0000259" key="18">
    <source>
        <dbReference type="Pfam" id="PF07715"/>
    </source>
</evidence>
<evidence type="ECO:0000256" key="11">
    <source>
        <dbReference type="ARBA" id="ARBA00023136"/>
    </source>
</evidence>
<keyword evidence="8" id="KW-0408">Iron</keyword>
<protein>
    <submittedName>
        <fullName evidence="19">TonB-dependent siderophore receptor</fullName>
    </submittedName>
</protein>
<dbReference type="PANTHER" id="PTHR32552">
    <property type="entry name" value="FERRICHROME IRON RECEPTOR-RELATED"/>
    <property type="match status" value="1"/>
</dbReference>
<evidence type="ECO:0000256" key="12">
    <source>
        <dbReference type="ARBA" id="ARBA00023170"/>
    </source>
</evidence>
<dbReference type="EMBL" id="JAINVV010000011">
    <property type="protein sequence ID" value="MBY8825236.1"/>
    <property type="molecule type" value="Genomic_DNA"/>
</dbReference>
<evidence type="ECO:0000313" key="19">
    <source>
        <dbReference type="EMBL" id="MBY8825236.1"/>
    </source>
</evidence>
<keyword evidence="6 14" id="KW-0812">Transmembrane</keyword>
<feature type="domain" description="TonB-dependent receptor plug" evidence="18">
    <location>
        <begin position="68"/>
        <end position="168"/>
    </location>
</feature>
<evidence type="ECO:0000256" key="2">
    <source>
        <dbReference type="ARBA" id="ARBA00009810"/>
    </source>
</evidence>
<feature type="signal peptide" evidence="16">
    <location>
        <begin position="1"/>
        <end position="31"/>
    </location>
</feature>
<sequence length="770" mass="82370">MIVNSNRGRIVHSGRALIAVLALLSPIAAHAQQAPDDSADETARADTIIVTGLREKQTGAGTKTDTPLLETPQTITIIDSEELTRRNVQSINQALGYVAGVSANQRGGMVTRYDQLILRGFAPGVFLDGMRLLAGPYSMPQIDFNRIDHIDVVKGPASVLYGNSTPGGLVNLTSKMPEATASGRIELQAGNYDSWRAAGDINLPLDAEGRILSRIVAGWQKSDGLTQGTFAERWHVSPMLTFAPDPATSLTIIATYQRSPSGGGYSGVPAYGSVLPNPGGELPRDINTGDPGYERYDHRAKSIAALFRHEFNEHLAFRSSARFQNNTLSYRQLYVGGFATTGTGAARNSDFTTIIRGGGGADEDFDTLTLDNNLNAKFETGGIRHNLLVGIDYQHIAGENVQQFNTGVSANPLTSIPNLKLFAPVYGGVLPTFDLTQLSSAYVNTFGKRDQTGIYIQDQIEIGRLQLIASGRYDWYDQITLNKRNSAVTTLSQTAFTMRLGALYEFPFGVSPYVSYSESFEPQAGATYLGEPFDPVTGRQYEAGVKYQPAGTNALFTLSVYDLRRQNVPVGDPRAGTGGIPANAQIQIGEVRVRGAELEGRGEVVPGFDVVAALSYTDAIITQGTPAVAPTATNSGTPTTTGTRQLGTPKWIASTFLSYDFGKSGNVSGGLAGLTLGGGARYVGGSDGTTSYAVINNVTTFQRFTTKSFLLVDALIGYDLGRLSPAMEGVTLAVNAANLLDKKHVTACPFNNSCYYGAARTVMASVRYAW</sequence>
<dbReference type="InterPro" id="IPR012910">
    <property type="entry name" value="Plug_dom"/>
</dbReference>
<evidence type="ECO:0000256" key="4">
    <source>
        <dbReference type="ARBA" id="ARBA00022452"/>
    </source>
</evidence>
<dbReference type="InterPro" id="IPR037066">
    <property type="entry name" value="Plug_dom_sf"/>
</dbReference>
<dbReference type="SUPFAM" id="SSF56935">
    <property type="entry name" value="Porins"/>
    <property type="match status" value="1"/>
</dbReference>
<keyword evidence="5" id="KW-0410">Iron transport</keyword>